<accession>A0A645E1A9</accession>
<evidence type="ECO:0000259" key="1">
    <source>
        <dbReference type="Pfam" id="PF13556"/>
    </source>
</evidence>
<dbReference type="AlphaFoldDB" id="A0A645E1A9"/>
<organism evidence="2">
    <name type="scientific">bioreactor metagenome</name>
    <dbReference type="NCBI Taxonomy" id="1076179"/>
    <lineage>
        <taxon>unclassified sequences</taxon>
        <taxon>metagenomes</taxon>
        <taxon>ecological metagenomes</taxon>
    </lineage>
</organism>
<dbReference type="InterPro" id="IPR042070">
    <property type="entry name" value="PucR_C-HTH_sf"/>
</dbReference>
<sequence>MSVGISTDIDNYKSIPNAYIEAMDAVRIGRHFLGVNNVVNFEDLSFYGIFKEIRDIKRFSSIKNDFFIELKKYDEETNMDLYVTLRSLIYNNMSTEKVADELYLHRNTINYRKKKIVEILGYEPWSMPYLLNTLIFIVSEYFE</sequence>
<proteinExistence type="predicted"/>
<protein>
    <submittedName>
        <fullName evidence="2">Proline-responsive transcriptional activator PutR</fullName>
    </submittedName>
</protein>
<comment type="caution">
    <text evidence="2">The sequence shown here is derived from an EMBL/GenBank/DDBJ whole genome shotgun (WGS) entry which is preliminary data.</text>
</comment>
<dbReference type="Pfam" id="PF13556">
    <property type="entry name" value="HTH_30"/>
    <property type="match status" value="1"/>
</dbReference>
<feature type="domain" description="PucR C-terminal helix-turn-helix" evidence="1">
    <location>
        <begin position="82"/>
        <end position="124"/>
    </location>
</feature>
<dbReference type="InterPro" id="IPR051448">
    <property type="entry name" value="CdaR-like_regulators"/>
</dbReference>
<evidence type="ECO:0000313" key="2">
    <source>
        <dbReference type="EMBL" id="MPM95574.1"/>
    </source>
</evidence>
<dbReference type="InterPro" id="IPR025736">
    <property type="entry name" value="PucR_C-HTH_dom"/>
</dbReference>
<dbReference type="EMBL" id="VSSQ01042048">
    <property type="protein sequence ID" value="MPM95574.1"/>
    <property type="molecule type" value="Genomic_DNA"/>
</dbReference>
<name>A0A645E1A9_9ZZZZ</name>
<dbReference type="Gene3D" id="1.10.10.2840">
    <property type="entry name" value="PucR C-terminal helix-turn-helix domain"/>
    <property type="match status" value="1"/>
</dbReference>
<dbReference type="PANTHER" id="PTHR33744">
    <property type="entry name" value="CARBOHYDRATE DIACID REGULATOR"/>
    <property type="match status" value="1"/>
</dbReference>
<reference evidence="2" key="1">
    <citation type="submission" date="2019-08" db="EMBL/GenBank/DDBJ databases">
        <authorList>
            <person name="Kucharzyk K."/>
            <person name="Murdoch R.W."/>
            <person name="Higgins S."/>
            <person name="Loffler F."/>
        </authorList>
    </citation>
    <scope>NUCLEOTIDE SEQUENCE</scope>
</reference>
<gene>
    <name evidence="2" type="primary">putR_2</name>
    <name evidence="2" type="ORF">SDC9_142729</name>
</gene>